<name>A0A0N5AET0_9BILA</name>
<dbReference type="InterPro" id="IPR001124">
    <property type="entry name" value="Lipid-bd_serum_glycop_C"/>
</dbReference>
<organism evidence="6 7">
    <name type="scientific">Syphacia muris</name>
    <dbReference type="NCBI Taxonomy" id="451379"/>
    <lineage>
        <taxon>Eukaryota</taxon>
        <taxon>Metazoa</taxon>
        <taxon>Ecdysozoa</taxon>
        <taxon>Nematoda</taxon>
        <taxon>Chromadorea</taxon>
        <taxon>Rhabditida</taxon>
        <taxon>Spirurina</taxon>
        <taxon>Oxyuridomorpha</taxon>
        <taxon>Oxyuroidea</taxon>
        <taxon>Oxyuridae</taxon>
        <taxon>Syphacia</taxon>
    </lineage>
</organism>
<keyword evidence="6" id="KW-1185">Reference proteome</keyword>
<evidence type="ECO:0000256" key="2">
    <source>
        <dbReference type="ARBA" id="ARBA00023157"/>
    </source>
</evidence>
<sequence>MIHKCRISDCQGQICKGFWVRGLTAKKPLLQQSDASAFSPDLYGGNVKNPGIKIKLNQKGFARAGKVVGDIVDKEIRTTRLPLLRQCIPQLNGCISVYNMYMTKYRCAQHVIVYPSPPNRINIAVENFDISMAGNLGGQIVVLLPITLSGIVYFSAHQVFVDLITTFKYILLYTSTVASLSIILQIDVVPSPAGKPLVRVSGCSSTVGFVDAYVQNGGLVGDIANNQFRVSLAKVSEKLRQMLPNKLCEVVPQMVNQKLNKQLSEFPSSIEFAKIYALAKGLFGDAPDIPQYLHLKCCYFQCFTPTCQSYLSNHTSPSTSSAHHAAARRVKQSIKSATTRSRRNIEYINVAPRAAPLQNLPVGQAGNGINDITVDDKRCQKCPASAMIKSPVQAARVLMQTFNKNFDRIADVGFSTQIQHTYATANNYTIDINGGFSPPHSVLPFGPFPMYFPSSTSNRMIEILISDFTLNSLLYSMHKKKFFSFRVGPETPKIGPLLRTSCSEDESEEELEDHGVELDDDDTAPSLATTVRTVRRRKRQAESEEESDLVNLGICFGDIVPTVREDHPNKNVYIIVNSVEAPSVIFSDDNSGTAKIETKSEATFFIAETNQKVGAVSIDLNVQVSLHSEGDRIKGNAEISLLKLVDKEQTLGLPQDAMDNLATLGKEMLAKMANETFSKGIKLKLSVPKSLLTAENASFRFVEHAMYIESDVDIPQAILKEYGIRKVCRRRN</sequence>
<dbReference type="GO" id="GO:0008289">
    <property type="term" value="F:lipid binding"/>
    <property type="evidence" value="ECO:0007669"/>
    <property type="project" value="InterPro"/>
</dbReference>
<evidence type="ECO:0000256" key="1">
    <source>
        <dbReference type="ARBA" id="ARBA00007292"/>
    </source>
</evidence>
<comment type="similarity">
    <text evidence="1">Belongs to the BPI/LBP/Plunc superfamily. BPI/LBP family.</text>
</comment>
<accession>A0A0N5AET0</accession>
<feature type="region of interest" description="Disordered" evidence="3">
    <location>
        <begin position="501"/>
        <end position="523"/>
    </location>
</feature>
<evidence type="ECO:0000313" key="7">
    <source>
        <dbReference type="WBParaSite" id="SMUV_0000275101-mRNA-1"/>
    </source>
</evidence>
<feature type="domain" description="Lipid-binding serum glycoprotein N-terminal" evidence="4">
    <location>
        <begin position="55"/>
        <end position="304"/>
    </location>
</feature>
<dbReference type="PANTHER" id="PTHR10504:SF144">
    <property type="entry name" value="BPI1 DOMAIN-CONTAINING PROTEIN"/>
    <property type="match status" value="1"/>
</dbReference>
<dbReference type="STRING" id="451379.A0A0N5AET0"/>
<dbReference type="Gene3D" id="3.15.10.10">
    <property type="entry name" value="Bactericidal permeability-increasing protein, domain 1"/>
    <property type="match status" value="2"/>
</dbReference>
<evidence type="ECO:0000313" key="6">
    <source>
        <dbReference type="Proteomes" id="UP000046393"/>
    </source>
</evidence>
<dbReference type="SMART" id="SM00328">
    <property type="entry name" value="BPI1"/>
    <property type="match status" value="1"/>
</dbReference>
<dbReference type="SMART" id="SM00329">
    <property type="entry name" value="BPI2"/>
    <property type="match status" value="1"/>
</dbReference>
<evidence type="ECO:0000259" key="5">
    <source>
        <dbReference type="SMART" id="SM00329"/>
    </source>
</evidence>
<dbReference type="WBParaSite" id="SMUV_0000275101-mRNA-1">
    <property type="protein sequence ID" value="SMUV_0000275101-mRNA-1"/>
    <property type="gene ID" value="SMUV_0000275101"/>
</dbReference>
<dbReference type="AlphaFoldDB" id="A0A0N5AET0"/>
<feature type="domain" description="Lipid-binding serum glycoprotein C-terminal" evidence="5">
    <location>
        <begin position="455"/>
        <end position="710"/>
    </location>
</feature>
<dbReference type="SUPFAM" id="SSF55394">
    <property type="entry name" value="Bactericidal permeability-increasing protein, BPI"/>
    <property type="match status" value="2"/>
</dbReference>
<proteinExistence type="inferred from homology"/>
<dbReference type="Proteomes" id="UP000046393">
    <property type="component" value="Unplaced"/>
</dbReference>
<feature type="compositionally biased region" description="Acidic residues" evidence="3">
    <location>
        <begin position="503"/>
        <end position="523"/>
    </location>
</feature>
<dbReference type="InterPro" id="IPR032942">
    <property type="entry name" value="BPI/LBP/Plunc"/>
</dbReference>
<keyword evidence="2" id="KW-1015">Disulfide bond</keyword>
<dbReference type="Pfam" id="PF02886">
    <property type="entry name" value="LBP_BPI_CETP_C"/>
    <property type="match status" value="2"/>
</dbReference>
<dbReference type="InterPro" id="IPR017942">
    <property type="entry name" value="Lipid-bd_serum_glycop_N"/>
</dbReference>
<evidence type="ECO:0000256" key="3">
    <source>
        <dbReference type="SAM" id="MobiDB-lite"/>
    </source>
</evidence>
<dbReference type="InterPro" id="IPR017943">
    <property type="entry name" value="Bactericidal_perm-incr_a/b_dom"/>
</dbReference>
<dbReference type="PANTHER" id="PTHR10504">
    <property type="entry name" value="BACTERICIDAL PERMEABILITY-INCREASING BPI PROTEIN-RELATED"/>
    <property type="match status" value="1"/>
</dbReference>
<evidence type="ECO:0000259" key="4">
    <source>
        <dbReference type="SMART" id="SM00328"/>
    </source>
</evidence>
<protein>
    <submittedName>
        <fullName evidence="7">BPI2 domain-containing protein</fullName>
    </submittedName>
</protein>
<reference evidence="7" key="1">
    <citation type="submission" date="2017-02" db="UniProtKB">
        <authorList>
            <consortium name="WormBaseParasite"/>
        </authorList>
    </citation>
    <scope>IDENTIFICATION</scope>
</reference>
<dbReference type="Gene3D" id="3.15.20.10">
    <property type="entry name" value="Bactericidal permeability-increasing protein, domain 2"/>
    <property type="match status" value="1"/>
</dbReference>
<dbReference type="GO" id="GO:0005615">
    <property type="term" value="C:extracellular space"/>
    <property type="evidence" value="ECO:0007669"/>
    <property type="project" value="TreeGrafter"/>
</dbReference>